<evidence type="ECO:0000313" key="5">
    <source>
        <dbReference type="Proteomes" id="UP000236000"/>
    </source>
</evidence>
<dbReference type="Pfam" id="PF00884">
    <property type="entry name" value="Sulfatase"/>
    <property type="match status" value="1"/>
</dbReference>
<dbReference type="InterPro" id="IPR000917">
    <property type="entry name" value="Sulfatase_N"/>
</dbReference>
<dbReference type="Gene3D" id="3.30.1120.10">
    <property type="match status" value="1"/>
</dbReference>
<feature type="chain" id="PRO_5014834837" evidence="2">
    <location>
        <begin position="23"/>
        <end position="722"/>
    </location>
</feature>
<organism evidence="4 5">
    <name type="scientific">Akkermansia muciniphila</name>
    <dbReference type="NCBI Taxonomy" id="239935"/>
    <lineage>
        <taxon>Bacteria</taxon>
        <taxon>Pseudomonadati</taxon>
        <taxon>Verrucomicrobiota</taxon>
        <taxon>Verrucomicrobiia</taxon>
        <taxon>Verrucomicrobiales</taxon>
        <taxon>Akkermansiaceae</taxon>
        <taxon>Akkermansia</taxon>
    </lineage>
</organism>
<evidence type="ECO:0000313" key="4">
    <source>
        <dbReference type="EMBL" id="PNC17044.1"/>
    </source>
</evidence>
<dbReference type="Gene3D" id="3.40.720.10">
    <property type="entry name" value="Alkaline Phosphatase, subunit A"/>
    <property type="match status" value="1"/>
</dbReference>
<feature type="compositionally biased region" description="Polar residues" evidence="1">
    <location>
        <begin position="656"/>
        <end position="666"/>
    </location>
</feature>
<name>A0A2N8HB02_9BACT</name>
<proteinExistence type="predicted"/>
<dbReference type="InterPro" id="IPR052701">
    <property type="entry name" value="GAG_Ulvan_Degrading_Sulfatases"/>
</dbReference>
<comment type="caution">
    <text evidence="4">The sequence shown here is derived from an EMBL/GenBank/DDBJ whole genome shotgun (WGS) entry which is preliminary data.</text>
</comment>
<protein>
    <submittedName>
        <fullName evidence="4">Sulfatase</fullName>
    </submittedName>
</protein>
<dbReference type="InterPro" id="IPR011658">
    <property type="entry name" value="PA14_dom"/>
</dbReference>
<dbReference type="SUPFAM" id="SSF53649">
    <property type="entry name" value="Alkaline phosphatase-like"/>
    <property type="match status" value="1"/>
</dbReference>
<dbReference type="InterPro" id="IPR017850">
    <property type="entry name" value="Alkaline_phosphatase_core_sf"/>
</dbReference>
<dbReference type="PROSITE" id="PS51257">
    <property type="entry name" value="PROKAR_LIPOPROTEIN"/>
    <property type="match status" value="1"/>
</dbReference>
<dbReference type="InterPro" id="IPR037524">
    <property type="entry name" value="PA14/GLEYA"/>
</dbReference>
<evidence type="ECO:0000256" key="2">
    <source>
        <dbReference type="SAM" id="SignalP"/>
    </source>
</evidence>
<dbReference type="EMBL" id="PJKA01000013">
    <property type="protein sequence ID" value="PNC17044.1"/>
    <property type="molecule type" value="Genomic_DNA"/>
</dbReference>
<dbReference type="Pfam" id="PF07691">
    <property type="entry name" value="PA14"/>
    <property type="match status" value="1"/>
</dbReference>
<evidence type="ECO:0000259" key="3">
    <source>
        <dbReference type="PROSITE" id="PS51820"/>
    </source>
</evidence>
<dbReference type="SUPFAM" id="SSF56988">
    <property type="entry name" value="Anthrax protective antigen"/>
    <property type="match status" value="1"/>
</dbReference>
<dbReference type="OrthoDB" id="9762324at2"/>
<dbReference type="Proteomes" id="UP000236000">
    <property type="component" value="Unassembled WGS sequence"/>
</dbReference>
<dbReference type="PROSITE" id="PS51820">
    <property type="entry name" value="PA14"/>
    <property type="match status" value="1"/>
</dbReference>
<dbReference type="PANTHER" id="PTHR43751">
    <property type="entry name" value="SULFATASE"/>
    <property type="match status" value="1"/>
</dbReference>
<dbReference type="PANTHER" id="PTHR43751:SF3">
    <property type="entry name" value="SULFATASE N-TERMINAL DOMAIN-CONTAINING PROTEIN"/>
    <property type="match status" value="1"/>
</dbReference>
<sequence length="722" mass="79010">MFAPFSRFLALLLMFSGCLGWAAPAPAPGRPNILFILVDDLGWGDLGVFHQNRRAREGKPAIQTPALDRMAAEGIQLCRHYAGSPVCAPSRASLFSGVHQGHARVVRDNTFDMPLEDALTLPAMLKKAGYATALIGKWGIGGGTECGGNPGESTAFPDKRGFDYFFGHLDHIGAHRHYAADDPADRRSQTGTNVIWDMHENITKSCTNSYSTDLFTARAKKWIVDHRKKSRGQPFFLALTFTAPHSALEVPTQAYPAGGGLNGGLQWLGKKGELINTANGVRNSYVYPRYASQKWPEGAKKHASMIARIDDAVGDLLKLLSDLKIDKNTIVVFTSDNGPHNEGSFIGPTQDPNFFESYGPFDGIKRDTWEAGIRVPAIVRWPAAIPSGRVSHAPSQFHDWMATFAEAGGMPVPAKTDGVSILPTLTGKGKQKPGILYVEYNVKGKTPNYKNFLPEHRNVSRLQQQIIYAGRYKGVRQNIRSHEDPFQIYDIEKDPKESRNLAETPEGRKYGDYFRNRVLQVRRIYDYDNSVRGCLAGRPYDSVPVPPLEKGGEIGGKLAFRLLSSKACPWVPKPEAVRGYENLAVTETSGCLVPDGISRQPFCGEWKGFLSVPETGVYTFFLETDSNEGSKSFVRLHDMQLVDADFHYKPGDRADSSSAVGTTECSPETGKKGVPLAKGAHPVSIGYVHGAGASKAGLKLMWSRDGGAPEEIPASCFSMSAK</sequence>
<feature type="region of interest" description="Disordered" evidence="1">
    <location>
        <begin position="653"/>
        <end position="676"/>
    </location>
</feature>
<evidence type="ECO:0000256" key="1">
    <source>
        <dbReference type="SAM" id="MobiDB-lite"/>
    </source>
</evidence>
<accession>A0A2N8HB02</accession>
<dbReference type="AlphaFoldDB" id="A0A2N8HB02"/>
<gene>
    <name evidence="4" type="ORF">CXU22_10390</name>
</gene>
<feature type="signal peptide" evidence="2">
    <location>
        <begin position="1"/>
        <end position="22"/>
    </location>
</feature>
<reference evidence="4 5" key="1">
    <citation type="journal article" date="2017" name="BMC Genomics">
        <title>Genome sequencing of 39 Akkermansia muciniphila isolates reveals its population structure, genomic and functional diverisity, and global distribution in mammalian gut microbiotas.</title>
        <authorList>
            <person name="Guo X."/>
            <person name="Li S."/>
            <person name="Zhang J."/>
            <person name="Wu F."/>
            <person name="Li X."/>
            <person name="Wu D."/>
            <person name="Zhang M."/>
            <person name="Ou Z."/>
            <person name="Jie Z."/>
            <person name="Yan Q."/>
            <person name="Li P."/>
            <person name="Yi J."/>
            <person name="Peng Y."/>
        </authorList>
    </citation>
    <scope>NUCLEOTIDE SEQUENCE [LARGE SCALE GENOMIC DNA]</scope>
    <source>
        <strain evidence="4 5">GP24</strain>
    </source>
</reference>
<keyword evidence="2" id="KW-0732">Signal</keyword>
<feature type="domain" description="PA14" evidence="3">
    <location>
        <begin position="555"/>
        <end position="716"/>
    </location>
</feature>